<reference evidence="2" key="2">
    <citation type="submission" date="2021-09" db="EMBL/GenBank/DDBJ databases">
        <authorList>
            <person name="Gilroy R."/>
        </authorList>
    </citation>
    <scope>NUCLEOTIDE SEQUENCE</scope>
    <source>
        <strain evidence="2">ChiHjej13B12-14962</strain>
    </source>
</reference>
<gene>
    <name evidence="2" type="ORF">K8V32_05285</name>
</gene>
<accession>A0A921FM70</accession>
<evidence type="ECO:0000313" key="2">
    <source>
        <dbReference type="EMBL" id="HJF14204.1"/>
    </source>
</evidence>
<sequence>MITTAEHLCQWLAMVTHHGTAPSGEQLLAPELFEEAQCSQSGTDGATPPWHGSGEGMEHYENINSEIIALTEGNTP</sequence>
<comment type="caution">
    <text evidence="2">The sequence shown here is derived from an EMBL/GenBank/DDBJ whole genome shotgun (WGS) entry which is preliminary data.</text>
</comment>
<protein>
    <submittedName>
        <fullName evidence="2">Uncharacterized protein</fullName>
    </submittedName>
</protein>
<dbReference type="RefSeq" id="WP_303903976.1">
    <property type="nucleotide sequence ID" value="NZ_DYXC01000068.1"/>
</dbReference>
<organism evidence="2 3">
    <name type="scientific">Enteractinococcus helveticum</name>
    <dbReference type="NCBI Taxonomy" id="1837282"/>
    <lineage>
        <taxon>Bacteria</taxon>
        <taxon>Bacillati</taxon>
        <taxon>Actinomycetota</taxon>
        <taxon>Actinomycetes</taxon>
        <taxon>Micrococcales</taxon>
        <taxon>Micrococcaceae</taxon>
    </lineage>
</organism>
<dbReference type="Proteomes" id="UP000703315">
    <property type="component" value="Unassembled WGS sequence"/>
</dbReference>
<name>A0A921FM70_9MICC</name>
<evidence type="ECO:0000313" key="3">
    <source>
        <dbReference type="Proteomes" id="UP000703315"/>
    </source>
</evidence>
<dbReference type="EMBL" id="DYXC01000068">
    <property type="protein sequence ID" value="HJF14204.1"/>
    <property type="molecule type" value="Genomic_DNA"/>
</dbReference>
<evidence type="ECO:0000256" key="1">
    <source>
        <dbReference type="SAM" id="MobiDB-lite"/>
    </source>
</evidence>
<reference evidence="2" key="1">
    <citation type="journal article" date="2021" name="PeerJ">
        <title>Extensive microbial diversity within the chicken gut microbiome revealed by metagenomics and culture.</title>
        <authorList>
            <person name="Gilroy R."/>
            <person name="Ravi A."/>
            <person name="Getino M."/>
            <person name="Pursley I."/>
            <person name="Horton D.L."/>
            <person name="Alikhan N.F."/>
            <person name="Baker D."/>
            <person name="Gharbi K."/>
            <person name="Hall N."/>
            <person name="Watson M."/>
            <person name="Adriaenssens E.M."/>
            <person name="Foster-Nyarko E."/>
            <person name="Jarju S."/>
            <person name="Secka A."/>
            <person name="Antonio M."/>
            <person name="Oren A."/>
            <person name="Chaudhuri R.R."/>
            <person name="La Ragione R."/>
            <person name="Hildebrand F."/>
            <person name="Pallen M.J."/>
        </authorList>
    </citation>
    <scope>NUCLEOTIDE SEQUENCE</scope>
    <source>
        <strain evidence="2">ChiHjej13B12-14962</strain>
    </source>
</reference>
<feature type="region of interest" description="Disordered" evidence="1">
    <location>
        <begin position="38"/>
        <end position="57"/>
    </location>
</feature>
<dbReference type="AlphaFoldDB" id="A0A921FM70"/>
<proteinExistence type="predicted"/>